<dbReference type="InterPro" id="IPR029056">
    <property type="entry name" value="Ribokinase-like"/>
</dbReference>
<name>A0ABV1E295_9FIRM</name>
<feature type="domain" description="Carbohydrate kinase PfkB" evidence="4">
    <location>
        <begin position="11"/>
        <end position="311"/>
    </location>
</feature>
<reference evidence="5 6" key="1">
    <citation type="submission" date="2024-03" db="EMBL/GenBank/DDBJ databases">
        <title>Human intestinal bacterial collection.</title>
        <authorList>
            <person name="Pauvert C."/>
            <person name="Hitch T.C.A."/>
            <person name="Clavel T."/>
        </authorList>
    </citation>
    <scope>NUCLEOTIDE SEQUENCE [LARGE SCALE GENOMIC DNA]</scope>
    <source>
        <strain evidence="5 6">CLA-JM-H44</strain>
    </source>
</reference>
<dbReference type="Proteomes" id="UP001489509">
    <property type="component" value="Unassembled WGS sequence"/>
</dbReference>
<evidence type="ECO:0000313" key="6">
    <source>
        <dbReference type="Proteomes" id="UP001489509"/>
    </source>
</evidence>
<evidence type="ECO:0000256" key="2">
    <source>
        <dbReference type="ARBA" id="ARBA00022679"/>
    </source>
</evidence>
<evidence type="ECO:0000313" key="5">
    <source>
        <dbReference type="EMBL" id="MEQ2441424.1"/>
    </source>
</evidence>
<dbReference type="InterPro" id="IPR011611">
    <property type="entry name" value="PfkB_dom"/>
</dbReference>
<proteinExistence type="inferred from homology"/>
<dbReference type="CDD" id="cd01166">
    <property type="entry name" value="KdgK"/>
    <property type="match status" value="1"/>
</dbReference>
<comment type="similarity">
    <text evidence="1">Belongs to the carbohydrate kinase PfkB family.</text>
</comment>
<dbReference type="GO" id="GO:0016301">
    <property type="term" value="F:kinase activity"/>
    <property type="evidence" value="ECO:0007669"/>
    <property type="project" value="UniProtKB-KW"/>
</dbReference>
<dbReference type="PANTHER" id="PTHR43085:SF57">
    <property type="entry name" value="CARBOHYDRATE KINASE PFKB DOMAIN-CONTAINING PROTEIN"/>
    <property type="match status" value="1"/>
</dbReference>
<organism evidence="5 6">
    <name type="scientific">Solibaculum intestinale</name>
    <dbReference type="NCBI Taxonomy" id="3133165"/>
    <lineage>
        <taxon>Bacteria</taxon>
        <taxon>Bacillati</taxon>
        <taxon>Bacillota</taxon>
        <taxon>Clostridia</taxon>
        <taxon>Eubacteriales</taxon>
        <taxon>Oscillospiraceae</taxon>
        <taxon>Solibaculum</taxon>
    </lineage>
</organism>
<dbReference type="InterPro" id="IPR050306">
    <property type="entry name" value="PfkB_Carbo_kinase"/>
</dbReference>
<evidence type="ECO:0000259" key="4">
    <source>
        <dbReference type="Pfam" id="PF00294"/>
    </source>
</evidence>
<evidence type="ECO:0000256" key="1">
    <source>
        <dbReference type="ARBA" id="ARBA00010688"/>
    </source>
</evidence>
<dbReference type="RefSeq" id="WP_349220507.1">
    <property type="nucleotide sequence ID" value="NZ_JBBMFD010000024.1"/>
</dbReference>
<evidence type="ECO:0000256" key="3">
    <source>
        <dbReference type="ARBA" id="ARBA00022777"/>
    </source>
</evidence>
<comment type="caution">
    <text evidence="5">The sequence shown here is derived from an EMBL/GenBank/DDBJ whole genome shotgun (WGS) entry which is preliminary data.</text>
</comment>
<protein>
    <submittedName>
        <fullName evidence="5">Sugar kinase</fullName>
    </submittedName>
</protein>
<dbReference type="Gene3D" id="3.40.1190.20">
    <property type="match status" value="1"/>
</dbReference>
<dbReference type="Pfam" id="PF00294">
    <property type="entry name" value="PfkB"/>
    <property type="match status" value="1"/>
</dbReference>
<keyword evidence="6" id="KW-1185">Reference proteome</keyword>
<dbReference type="PANTHER" id="PTHR43085">
    <property type="entry name" value="HEXOKINASE FAMILY MEMBER"/>
    <property type="match status" value="1"/>
</dbReference>
<dbReference type="SUPFAM" id="SSF53613">
    <property type="entry name" value="Ribokinase-like"/>
    <property type="match status" value="1"/>
</dbReference>
<sequence>MDFFNHDKEFDVISMGEIMLRLSPMGQERLAQCEVLEKRPGGSELNVVSGISLLGLRTAIVTKVPDNDMGRFIKNKIRFYGISDDYLIYDTTPDTRVGIYYYESGAYPRKPSVLYDRRHSSINHISFDEIDPRIFSSTRIFHTSGITLALGQNTRETAVKMIRAFKEQGALISFDVNYRANLWDEKEARETILSILPYVDILFVSEETSRRMMQKTGTLQEMMKSYCTEFGTKIVASTHRVVKSPKCHSFNSTIYVAEEDKCYTGKTYEDIDVIDRIGSGDAYVAGVLFGLVKYNSVVKAIEFGNASSAVKNTILGDMPASEFGEIKRVIDLHNCDHDTGELNR</sequence>
<keyword evidence="2" id="KW-0808">Transferase</keyword>
<keyword evidence="3 5" id="KW-0418">Kinase</keyword>
<dbReference type="EMBL" id="JBBMFD010000024">
    <property type="protein sequence ID" value="MEQ2441424.1"/>
    <property type="molecule type" value="Genomic_DNA"/>
</dbReference>
<gene>
    <name evidence="5" type="ORF">WMO26_11355</name>
</gene>
<accession>A0ABV1E295</accession>